<reference evidence="2" key="1">
    <citation type="submission" date="2016-03" db="EMBL/GenBank/DDBJ databases">
        <authorList>
            <person name="Ploux O."/>
        </authorList>
    </citation>
    <scope>NUCLEOTIDE SEQUENCE [LARGE SCALE GENOMIC DNA]</scope>
</reference>
<evidence type="ECO:0000313" key="2">
    <source>
        <dbReference type="Proteomes" id="UP000201371"/>
    </source>
</evidence>
<proteinExistence type="predicted"/>
<dbReference type="EMBL" id="KU963248">
    <property type="protein sequence ID" value="AMS02695.1"/>
    <property type="molecule type" value="Genomic_DNA"/>
</dbReference>
<dbReference type="GeneID" id="29125113"/>
<keyword evidence="2" id="KW-1185">Reference proteome</keyword>
<organism evidence="1 2">
    <name type="scientific">Gordonia phage Yvonnetastic</name>
    <dbReference type="NCBI Taxonomy" id="1821566"/>
    <lineage>
        <taxon>Viruses</taxon>
        <taxon>Duplodnaviria</taxon>
        <taxon>Heunggongvirae</taxon>
        <taxon>Uroviricota</taxon>
        <taxon>Caudoviricetes</taxon>
        <taxon>Yvonnevirus</taxon>
        <taxon>Yvonnevirus yvonnetastic</taxon>
        <taxon>Gordonia virus Yvonnetastic</taxon>
    </lineage>
</organism>
<dbReference type="RefSeq" id="YP_009301205.1">
    <property type="nucleotide sequence ID" value="NC_031230.1"/>
</dbReference>
<gene>
    <name evidence="1" type="primary">151</name>
    <name evidence="1" type="ORF">SEA_YVONNETASTIC_151</name>
</gene>
<evidence type="ECO:0000313" key="1">
    <source>
        <dbReference type="EMBL" id="AMS02695.1"/>
    </source>
</evidence>
<accession>A0A142K9B2</accession>
<sequence>MSRGQLSEEEFLEVIAAKGGALEALDYGLHYSDCENGDLQVAWMSLEQDWITFRRALARFEDEFDIEPL</sequence>
<name>A0A142K9B2_9CAUD</name>
<dbReference type="Proteomes" id="UP000201371">
    <property type="component" value="Segment"/>
</dbReference>
<protein>
    <submittedName>
        <fullName evidence="1">Uncharacterized protein</fullName>
    </submittedName>
</protein>
<dbReference type="KEGG" id="vg:29125113"/>